<protein>
    <submittedName>
        <fullName evidence="9">Conserved domain protein</fullName>
    </submittedName>
</protein>
<evidence type="ECO:0000256" key="4">
    <source>
        <dbReference type="ARBA" id="ARBA00023088"/>
    </source>
</evidence>
<evidence type="ECO:0000256" key="6">
    <source>
        <dbReference type="SAM" id="Phobius"/>
    </source>
</evidence>
<evidence type="ECO:0000256" key="5">
    <source>
        <dbReference type="SAM" id="MobiDB-lite"/>
    </source>
</evidence>
<feature type="region of interest" description="Disordered" evidence="5">
    <location>
        <begin position="377"/>
        <end position="439"/>
    </location>
</feature>
<name>A0A1X6WYC8_9MICO</name>
<evidence type="ECO:0000256" key="3">
    <source>
        <dbReference type="ARBA" id="ARBA00022729"/>
    </source>
</evidence>
<dbReference type="Gene3D" id="2.60.40.2810">
    <property type="match status" value="1"/>
</dbReference>
<dbReference type="NCBIfam" id="NF038133">
    <property type="entry name" value="choice_anch_L"/>
    <property type="match status" value="1"/>
</dbReference>
<gene>
    <name evidence="9" type="ORF">FM105_02215</name>
</gene>
<proteinExistence type="predicted"/>
<dbReference type="Proteomes" id="UP000196581">
    <property type="component" value="Unassembled WGS sequence"/>
</dbReference>
<organism evidence="9 10">
    <name type="scientific">Brevibacterium yomogidense</name>
    <dbReference type="NCBI Taxonomy" id="946573"/>
    <lineage>
        <taxon>Bacteria</taxon>
        <taxon>Bacillati</taxon>
        <taxon>Actinomycetota</taxon>
        <taxon>Actinomycetes</taxon>
        <taxon>Micrococcales</taxon>
        <taxon>Brevibacteriaceae</taxon>
        <taxon>Brevibacterium</taxon>
    </lineage>
</organism>
<dbReference type="AlphaFoldDB" id="A0A1X6WYC8"/>
<dbReference type="Pfam" id="PF17963">
    <property type="entry name" value="Big_9"/>
    <property type="match status" value="1"/>
</dbReference>
<feature type="domain" description="Gram-positive cocci surface proteins LPxTG" evidence="8">
    <location>
        <begin position="432"/>
        <end position="465"/>
    </location>
</feature>
<sequence>MKWGALAAASALIFAGLVPTAAQASPAAASAERSAAAAADGDVEAASPGQEATDLTSGDLTADDLVETLIGEGITYSNAVYTGAAEGAGEVTGMSAVGVEGGVALSSGSIADSDLGPSSVLGPNELTGNTSVLGVPGDSDLNLIVDPLTTMDASVLEFDFVPDTDQVKFTYVFGSDEYNEYVDSDYNDVFGFYVNGSNCAVVDTDEGTAPVTINTINNGVNSSLYNDNDAEAGHPHETEMDGFTEPLVCASDVTPGETNHVKLAIADTADATRDSAVLISAGTFAANTAPTAEDATYTTTIDTPVSTPLVASDPDGDELTYTVVEEPAEGTLSGDAPDLTYTPAEGYEGQETFTFTANDGAEDSNVATVTVNVVDEAPTAEPTVEPTAEPTQEPSAEPTDDPTTSPSPAPSETPAPAPEPEPSADPQPGEDLPRTGSDIGVALTAGGLLTAAGAVFLFIARRRRA</sequence>
<feature type="transmembrane region" description="Helical" evidence="6">
    <location>
        <begin position="439"/>
        <end position="460"/>
    </location>
</feature>
<keyword evidence="6" id="KW-0472">Membrane</keyword>
<evidence type="ECO:0000256" key="1">
    <source>
        <dbReference type="ARBA" id="ARBA00022512"/>
    </source>
</evidence>
<dbReference type="InterPro" id="IPR019931">
    <property type="entry name" value="LPXTG_anchor"/>
</dbReference>
<dbReference type="InterPro" id="IPR049804">
    <property type="entry name" value="Choice_anch_L"/>
</dbReference>
<keyword evidence="6" id="KW-1133">Transmembrane helix</keyword>
<feature type="compositionally biased region" description="Pro residues" evidence="5">
    <location>
        <begin position="405"/>
        <end position="425"/>
    </location>
</feature>
<evidence type="ECO:0000256" key="7">
    <source>
        <dbReference type="SAM" id="SignalP"/>
    </source>
</evidence>
<dbReference type="Pfam" id="PF00746">
    <property type="entry name" value="Gram_pos_anchor"/>
    <property type="match status" value="1"/>
</dbReference>
<evidence type="ECO:0000313" key="9">
    <source>
        <dbReference type="EMBL" id="SLM90758.1"/>
    </source>
</evidence>
<feature type="compositionally biased region" description="Low complexity" evidence="5">
    <location>
        <begin position="393"/>
        <end position="404"/>
    </location>
</feature>
<evidence type="ECO:0000256" key="2">
    <source>
        <dbReference type="ARBA" id="ARBA00022525"/>
    </source>
</evidence>
<keyword evidence="1" id="KW-0134">Cell wall</keyword>
<keyword evidence="2" id="KW-0964">Secreted</keyword>
<feature type="signal peptide" evidence="7">
    <location>
        <begin position="1"/>
        <end position="24"/>
    </location>
</feature>
<feature type="chain" id="PRO_5013276308" evidence="7">
    <location>
        <begin position="25"/>
        <end position="465"/>
    </location>
</feature>
<keyword evidence="4" id="KW-0572">Peptidoglycan-anchor</keyword>
<keyword evidence="6" id="KW-0812">Transmembrane</keyword>
<evidence type="ECO:0000313" key="10">
    <source>
        <dbReference type="Proteomes" id="UP000196581"/>
    </source>
</evidence>
<feature type="region of interest" description="Disordered" evidence="5">
    <location>
        <begin position="39"/>
        <end position="58"/>
    </location>
</feature>
<accession>A0A1X6WYC8</accession>
<dbReference type="NCBIfam" id="TIGR01167">
    <property type="entry name" value="LPXTG_anchor"/>
    <property type="match status" value="1"/>
</dbReference>
<evidence type="ECO:0000259" key="8">
    <source>
        <dbReference type="PROSITE" id="PS50847"/>
    </source>
</evidence>
<keyword evidence="10" id="KW-1185">Reference proteome</keyword>
<keyword evidence="3 7" id="KW-0732">Signal</keyword>
<dbReference type="EMBL" id="FWFF01000001">
    <property type="protein sequence ID" value="SLM90758.1"/>
    <property type="molecule type" value="Genomic_DNA"/>
</dbReference>
<dbReference type="PROSITE" id="PS50847">
    <property type="entry name" value="GRAM_POS_ANCHORING"/>
    <property type="match status" value="1"/>
</dbReference>
<reference evidence="10" key="1">
    <citation type="submission" date="2017-02" db="EMBL/GenBank/DDBJ databases">
        <authorList>
            <person name="Dridi B."/>
        </authorList>
    </citation>
    <scope>NUCLEOTIDE SEQUENCE [LARGE SCALE GENOMIC DNA]</scope>
    <source>
        <strain evidence="10">B Co 03.10</strain>
    </source>
</reference>